<dbReference type="Proteomes" id="UP000803884">
    <property type="component" value="Unassembled WGS sequence"/>
</dbReference>
<comment type="caution">
    <text evidence="1">The sequence shown here is derived from an EMBL/GenBank/DDBJ whole genome shotgun (WGS) entry which is preliminary data.</text>
</comment>
<dbReference type="AlphaFoldDB" id="A0AB34KNH7"/>
<protein>
    <submittedName>
        <fullName evidence="1">Uncharacterized protein</fullName>
    </submittedName>
</protein>
<evidence type="ECO:0000313" key="1">
    <source>
        <dbReference type="EMBL" id="KAL1585647.1"/>
    </source>
</evidence>
<name>A0AB34KNH7_9PEZI</name>
<dbReference type="RefSeq" id="XP_069228753.1">
    <property type="nucleotide sequence ID" value="XM_069374639.1"/>
</dbReference>
<organism evidence="1 2">
    <name type="scientific">Cladosporium halotolerans</name>
    <dbReference type="NCBI Taxonomy" id="1052096"/>
    <lineage>
        <taxon>Eukaryota</taxon>
        <taxon>Fungi</taxon>
        <taxon>Dikarya</taxon>
        <taxon>Ascomycota</taxon>
        <taxon>Pezizomycotina</taxon>
        <taxon>Dothideomycetes</taxon>
        <taxon>Dothideomycetidae</taxon>
        <taxon>Cladosporiales</taxon>
        <taxon>Cladosporiaceae</taxon>
        <taxon>Cladosporium</taxon>
    </lineage>
</organism>
<proteinExistence type="predicted"/>
<sequence>MTTHVRIVKGVSRVWSISNAMFAHTPKKGPSAAPVADHSPAMTYSSATEHASLVLLGSMFHRQALRALRRHRTRGMGLIQRRRSFATTLHWLHNPPQP</sequence>
<evidence type="ECO:0000313" key="2">
    <source>
        <dbReference type="Proteomes" id="UP000803884"/>
    </source>
</evidence>
<reference evidence="1 2" key="1">
    <citation type="journal article" date="2020" name="Microbiol. Resour. Announc.">
        <title>Draft Genome Sequence of a Cladosporium Species Isolated from the Mesophotic Ascidian Didemnum maculosum.</title>
        <authorList>
            <person name="Gioti A."/>
            <person name="Siaperas R."/>
            <person name="Nikolaivits E."/>
            <person name="Le Goff G."/>
            <person name="Ouazzani J."/>
            <person name="Kotoulas G."/>
            <person name="Topakas E."/>
        </authorList>
    </citation>
    <scope>NUCLEOTIDE SEQUENCE [LARGE SCALE GENOMIC DNA]</scope>
    <source>
        <strain evidence="1 2">TM138-S3</strain>
    </source>
</reference>
<dbReference type="EMBL" id="JAAQHG020000018">
    <property type="protein sequence ID" value="KAL1585647.1"/>
    <property type="molecule type" value="Genomic_DNA"/>
</dbReference>
<gene>
    <name evidence="1" type="ORF">WHR41_06034</name>
</gene>
<dbReference type="GeneID" id="96007477"/>
<keyword evidence="2" id="KW-1185">Reference proteome</keyword>
<accession>A0AB34KNH7</accession>